<evidence type="ECO:0000259" key="6">
    <source>
        <dbReference type="PROSITE" id="PS50126"/>
    </source>
</evidence>
<dbReference type="GO" id="GO:0016787">
    <property type="term" value="F:hydrolase activity"/>
    <property type="evidence" value="ECO:0007669"/>
    <property type="project" value="UniProtKB-KW"/>
</dbReference>
<evidence type="ECO:0000313" key="8">
    <source>
        <dbReference type="Proteomes" id="UP000320393"/>
    </source>
</evidence>
<comment type="caution">
    <text evidence="7">The sequence shown here is derived from an EMBL/GenBank/DDBJ whole genome shotgun (WGS) entry which is preliminary data.</text>
</comment>
<protein>
    <submittedName>
        <fullName evidence="7">Rne/Rng family ribonuclease</fullName>
    </submittedName>
</protein>
<keyword evidence="4" id="KW-0460">Magnesium</keyword>
<gene>
    <name evidence="7" type="ORF">E6H02_08080</name>
</gene>
<dbReference type="GO" id="GO:0046872">
    <property type="term" value="F:metal ion binding"/>
    <property type="evidence" value="ECO:0007669"/>
    <property type="project" value="UniProtKB-KW"/>
</dbReference>
<keyword evidence="3" id="KW-0378">Hydrolase</keyword>
<evidence type="ECO:0000256" key="1">
    <source>
        <dbReference type="ARBA" id="ARBA00001946"/>
    </source>
</evidence>
<dbReference type="InterPro" id="IPR003029">
    <property type="entry name" value="S1_domain"/>
</dbReference>
<dbReference type="Gene3D" id="2.40.50.140">
    <property type="entry name" value="Nucleic acid-binding proteins"/>
    <property type="match status" value="1"/>
</dbReference>
<feature type="domain" description="S1 motif" evidence="6">
    <location>
        <begin position="37"/>
        <end position="123"/>
    </location>
</feature>
<dbReference type="PROSITE" id="PS50126">
    <property type="entry name" value="S1"/>
    <property type="match status" value="1"/>
</dbReference>
<keyword evidence="2" id="KW-0479">Metal-binding</keyword>
<dbReference type="PANTHER" id="PTHR30001:SF0">
    <property type="entry name" value="RIBONUCLEASE G"/>
    <property type="match status" value="1"/>
</dbReference>
<dbReference type="InterPro" id="IPR019307">
    <property type="entry name" value="RNA-bd_AU-1/RNase_E/G"/>
</dbReference>
<dbReference type="PANTHER" id="PTHR30001">
    <property type="entry name" value="RIBONUCLEASE"/>
    <property type="match status" value="1"/>
</dbReference>
<evidence type="ECO:0000256" key="4">
    <source>
        <dbReference type="ARBA" id="ARBA00022842"/>
    </source>
</evidence>
<dbReference type="GO" id="GO:0003723">
    <property type="term" value="F:RNA binding"/>
    <property type="evidence" value="ECO:0007669"/>
    <property type="project" value="UniProtKB-KW"/>
</dbReference>
<dbReference type="Proteomes" id="UP000320393">
    <property type="component" value="Unassembled WGS sequence"/>
</dbReference>
<dbReference type="CDD" id="cd04453">
    <property type="entry name" value="S1_RNase_E"/>
    <property type="match status" value="1"/>
</dbReference>
<evidence type="ECO:0000313" key="7">
    <source>
        <dbReference type="EMBL" id="TMJ10406.1"/>
    </source>
</evidence>
<dbReference type="GO" id="GO:0005737">
    <property type="term" value="C:cytoplasm"/>
    <property type="evidence" value="ECO:0007669"/>
    <property type="project" value="TreeGrafter"/>
</dbReference>
<dbReference type="SMART" id="SM00316">
    <property type="entry name" value="S1"/>
    <property type="match status" value="1"/>
</dbReference>
<dbReference type="InterPro" id="IPR012340">
    <property type="entry name" value="NA-bd_OB-fold"/>
</dbReference>
<dbReference type="Pfam" id="PF00575">
    <property type="entry name" value="S1"/>
    <property type="match status" value="1"/>
</dbReference>
<comment type="cofactor">
    <cofactor evidence="1">
        <name>Mg(2+)</name>
        <dbReference type="ChEBI" id="CHEBI:18420"/>
    </cofactor>
</comment>
<evidence type="ECO:0000256" key="5">
    <source>
        <dbReference type="ARBA" id="ARBA00022884"/>
    </source>
</evidence>
<dbReference type="AlphaFoldDB" id="A0A537LQZ3"/>
<accession>A0A537LQZ3</accession>
<proteinExistence type="predicted"/>
<dbReference type="GO" id="GO:0006364">
    <property type="term" value="P:rRNA processing"/>
    <property type="evidence" value="ECO:0007669"/>
    <property type="project" value="TreeGrafter"/>
</dbReference>
<organism evidence="7 8">
    <name type="scientific">Candidatus Segetimicrobium genomatis</name>
    <dbReference type="NCBI Taxonomy" id="2569760"/>
    <lineage>
        <taxon>Bacteria</taxon>
        <taxon>Bacillati</taxon>
        <taxon>Candidatus Sysuimicrobiota</taxon>
        <taxon>Candidatus Sysuimicrobiia</taxon>
        <taxon>Candidatus Sysuimicrobiales</taxon>
        <taxon>Candidatus Segetimicrobiaceae</taxon>
        <taxon>Candidatus Segetimicrobium</taxon>
    </lineage>
</organism>
<evidence type="ECO:0000256" key="3">
    <source>
        <dbReference type="ARBA" id="ARBA00022801"/>
    </source>
</evidence>
<keyword evidence="5" id="KW-0694">RNA-binding</keyword>
<dbReference type="EMBL" id="VBAM01000299">
    <property type="protein sequence ID" value="TMJ10406.1"/>
    <property type="molecule type" value="Genomic_DNA"/>
</dbReference>
<name>A0A537LQZ3_9BACT</name>
<dbReference type="GO" id="GO:0004540">
    <property type="term" value="F:RNA nuclease activity"/>
    <property type="evidence" value="ECO:0007669"/>
    <property type="project" value="InterPro"/>
</dbReference>
<sequence length="578" mass="63466">MRKEILASVDPAEVRVAILEDGVLSGIMVERGEPLAGNVYKGRVASVLPGMEAAFVDIGLERNAFLPLADIRSERIGGEELEDAIGRGPIAERLRVGQEILVQVTKEPRGSKGARATTYVALPGHYIVLMPTVTGVGVSRRIEHEHERKRLRGLAERVRPVQARGGERMGLIVRTAAEGIEERDLADDARFLARLWEGVTERARATRAPALLYQDLGLVGRVVRDLFTGSVDRFVVDSPAEFERIRSLLGSFPPELLERVTLHTAARPLFEAHDVEREIERALHRKVWLRSGGYLVFDRTEAATVIDVNTGKYVGKTDQPSTILRTNLEAAAEVARQIRLRDIGGIILIDFIDMESEKHRRRVVVALEEAVKADRTKIHIIDLTGLGLVELTRKRVYQSLDEIMRIPCPYCEGRGRVLSPQSMAVRVRRELARAARASRAPCLVAEVHPEVAAILAGDARWTDTISRESGKTIFVRSRPGAHLERMDLLAGDSVEAAAIAVASAGNGRGAVDGWLDPARGEVLDVPDGGDGDPWPAADPGGKRGILGRLRSWWGGRVAARRMGALERERTHVTHAGGR</sequence>
<dbReference type="Gene3D" id="3.40.1260.20">
    <property type="entry name" value="Ribonuclease E, catalytic domain"/>
    <property type="match status" value="1"/>
</dbReference>
<dbReference type="NCBIfam" id="TIGR00757">
    <property type="entry name" value="RNaseEG"/>
    <property type="match status" value="1"/>
</dbReference>
<dbReference type="InterPro" id="IPR004659">
    <property type="entry name" value="RNase_E/G"/>
</dbReference>
<dbReference type="SUPFAM" id="SSF50249">
    <property type="entry name" value="Nucleic acid-binding proteins"/>
    <property type="match status" value="1"/>
</dbReference>
<dbReference type="Pfam" id="PF10150">
    <property type="entry name" value="RNase_E_G"/>
    <property type="match status" value="1"/>
</dbReference>
<reference evidence="7 8" key="1">
    <citation type="journal article" date="2019" name="Nat. Microbiol.">
        <title>Mediterranean grassland soil C-N compound turnover is dependent on rainfall and depth, and is mediated by genomically divergent microorganisms.</title>
        <authorList>
            <person name="Diamond S."/>
            <person name="Andeer P.F."/>
            <person name="Li Z."/>
            <person name="Crits-Christoph A."/>
            <person name="Burstein D."/>
            <person name="Anantharaman K."/>
            <person name="Lane K.R."/>
            <person name="Thomas B.C."/>
            <person name="Pan C."/>
            <person name="Northen T.R."/>
            <person name="Banfield J.F."/>
        </authorList>
    </citation>
    <scope>NUCLEOTIDE SEQUENCE [LARGE SCALE GENOMIC DNA]</scope>
    <source>
        <strain evidence="7">NP_5</strain>
    </source>
</reference>
<evidence type="ECO:0000256" key="2">
    <source>
        <dbReference type="ARBA" id="ARBA00022723"/>
    </source>
</evidence>